<dbReference type="eggNOG" id="COG3963">
    <property type="taxonomic scope" value="Bacteria"/>
</dbReference>
<evidence type="ECO:0000256" key="2">
    <source>
        <dbReference type="ARBA" id="ARBA00022679"/>
    </source>
</evidence>
<gene>
    <name evidence="5" type="ordered locus">Veis_1193</name>
</gene>
<keyword evidence="3" id="KW-0949">S-adenosyl-L-methionine</keyword>
<dbReference type="STRING" id="391735.Veis_1193"/>
<accession>A1WH57</accession>
<protein>
    <submittedName>
        <fullName evidence="5">Methyltransferase type 12</fullName>
    </submittedName>
</protein>
<dbReference type="InterPro" id="IPR020596">
    <property type="entry name" value="rRNA_Ade_Mease_Trfase_CS"/>
</dbReference>
<dbReference type="InterPro" id="IPR029063">
    <property type="entry name" value="SAM-dependent_MTases_sf"/>
</dbReference>
<dbReference type="PANTHER" id="PTHR11727">
    <property type="entry name" value="DIMETHYLADENOSINE TRANSFERASE"/>
    <property type="match status" value="1"/>
</dbReference>
<evidence type="ECO:0000313" key="6">
    <source>
        <dbReference type="Proteomes" id="UP000000374"/>
    </source>
</evidence>
<organism evidence="5 6">
    <name type="scientific">Verminephrobacter eiseniae (strain EF01-2)</name>
    <dbReference type="NCBI Taxonomy" id="391735"/>
    <lineage>
        <taxon>Bacteria</taxon>
        <taxon>Pseudomonadati</taxon>
        <taxon>Pseudomonadota</taxon>
        <taxon>Betaproteobacteria</taxon>
        <taxon>Burkholderiales</taxon>
        <taxon>Comamonadaceae</taxon>
        <taxon>Verminephrobacter</taxon>
    </lineage>
</organism>
<evidence type="ECO:0000256" key="3">
    <source>
        <dbReference type="ARBA" id="ARBA00022691"/>
    </source>
</evidence>
<dbReference type="Proteomes" id="UP000000374">
    <property type="component" value="Chromosome"/>
</dbReference>
<dbReference type="AlphaFoldDB" id="A1WH57"/>
<dbReference type="InterPro" id="IPR001737">
    <property type="entry name" value="KsgA/Erm"/>
</dbReference>
<proteinExistence type="predicted"/>
<dbReference type="Gene3D" id="3.40.50.150">
    <property type="entry name" value="Vaccinia Virus protein VP39"/>
    <property type="match status" value="1"/>
</dbReference>
<keyword evidence="2 5" id="KW-0808">Transferase</keyword>
<dbReference type="PROSITE" id="PS01131">
    <property type="entry name" value="RRNA_A_DIMETH"/>
    <property type="match status" value="1"/>
</dbReference>
<dbReference type="EMBL" id="CP000542">
    <property type="protein sequence ID" value="ABM56964.1"/>
    <property type="molecule type" value="Genomic_DNA"/>
</dbReference>
<dbReference type="KEGG" id="vei:Veis_1193"/>
<dbReference type="HOGENOM" id="CLU_085338_0_0_4"/>
<dbReference type="Pfam" id="PF00398">
    <property type="entry name" value="RrnaAD"/>
    <property type="match status" value="1"/>
</dbReference>
<dbReference type="CDD" id="cd02440">
    <property type="entry name" value="AdoMet_MTases"/>
    <property type="match status" value="1"/>
</dbReference>
<dbReference type="GO" id="GO:0003723">
    <property type="term" value="F:RNA binding"/>
    <property type="evidence" value="ECO:0007669"/>
    <property type="project" value="UniProtKB-KW"/>
</dbReference>
<keyword evidence="4" id="KW-0694">RNA-binding</keyword>
<keyword evidence="1 5" id="KW-0489">Methyltransferase</keyword>
<reference evidence="6" key="1">
    <citation type="submission" date="2006-12" db="EMBL/GenBank/DDBJ databases">
        <title>Complete sequence of chromosome 1 of Verminephrobacter eiseniae EF01-2.</title>
        <authorList>
            <person name="Copeland A."/>
            <person name="Lucas S."/>
            <person name="Lapidus A."/>
            <person name="Barry K."/>
            <person name="Detter J.C."/>
            <person name="Glavina del Rio T."/>
            <person name="Dalin E."/>
            <person name="Tice H."/>
            <person name="Pitluck S."/>
            <person name="Chertkov O."/>
            <person name="Brettin T."/>
            <person name="Bruce D."/>
            <person name="Han C."/>
            <person name="Tapia R."/>
            <person name="Gilna P."/>
            <person name="Schmutz J."/>
            <person name="Larimer F."/>
            <person name="Land M."/>
            <person name="Hauser L."/>
            <person name="Kyrpides N."/>
            <person name="Kim E."/>
            <person name="Stahl D."/>
            <person name="Richardson P."/>
        </authorList>
    </citation>
    <scope>NUCLEOTIDE SEQUENCE [LARGE SCALE GENOMIC DNA]</scope>
    <source>
        <strain evidence="6">EF01-2</strain>
    </source>
</reference>
<dbReference type="PANTHER" id="PTHR11727:SF14">
    <property type="entry name" value="BLL8166 PROTEIN"/>
    <property type="match status" value="1"/>
</dbReference>
<evidence type="ECO:0000256" key="4">
    <source>
        <dbReference type="ARBA" id="ARBA00022884"/>
    </source>
</evidence>
<evidence type="ECO:0000256" key="1">
    <source>
        <dbReference type="ARBA" id="ARBA00022603"/>
    </source>
</evidence>
<keyword evidence="6" id="KW-1185">Reference proteome</keyword>
<dbReference type="OrthoDB" id="9805585at2"/>
<sequence>MSTAEKMLFLRAWLRNPRLVSAVAPSSRSLAALITSDIRSLDDPIIELGPGTGVFTQALLARGVPRERLVLVEADRAFAKLLEQRFPGVRVLHMDAAHLEQTGVFFGRKKASTIVSGIPLLSMPIEKTIAILRGVFLRHLHADGALYQFTYLPRCPVPEALLECMGLNAVRIGFVAANLPPAFVYRLQRN</sequence>
<dbReference type="GO" id="GO:0000179">
    <property type="term" value="F:rRNA (adenine-N6,N6-)-dimethyltransferase activity"/>
    <property type="evidence" value="ECO:0007669"/>
    <property type="project" value="InterPro"/>
</dbReference>
<name>A1WH57_VEREI</name>
<dbReference type="SUPFAM" id="SSF53335">
    <property type="entry name" value="S-adenosyl-L-methionine-dependent methyltransferases"/>
    <property type="match status" value="1"/>
</dbReference>
<evidence type="ECO:0000313" key="5">
    <source>
        <dbReference type="EMBL" id="ABM56964.1"/>
    </source>
</evidence>